<feature type="transmembrane region" description="Helical" evidence="2">
    <location>
        <begin position="181"/>
        <end position="207"/>
    </location>
</feature>
<feature type="compositionally biased region" description="Low complexity" evidence="1">
    <location>
        <begin position="394"/>
        <end position="404"/>
    </location>
</feature>
<keyword evidence="2" id="KW-1133">Transmembrane helix</keyword>
<keyword evidence="4" id="KW-1185">Reference proteome</keyword>
<keyword evidence="2" id="KW-0812">Transmembrane</keyword>
<feature type="compositionally biased region" description="Polar residues" evidence="1">
    <location>
        <begin position="527"/>
        <end position="539"/>
    </location>
</feature>
<dbReference type="EMBL" id="RRYP01007887">
    <property type="protein sequence ID" value="TNV80167.1"/>
    <property type="molecule type" value="Genomic_DNA"/>
</dbReference>
<feature type="transmembrane region" description="Helical" evidence="2">
    <location>
        <begin position="272"/>
        <end position="299"/>
    </location>
</feature>
<protein>
    <recommendedName>
        <fullName evidence="5">Transmembrane protein</fullName>
    </recommendedName>
</protein>
<evidence type="ECO:0000313" key="3">
    <source>
        <dbReference type="EMBL" id="TNV80167.1"/>
    </source>
</evidence>
<gene>
    <name evidence="3" type="ORF">FGO68_gene13820</name>
</gene>
<reference evidence="3" key="1">
    <citation type="submission" date="2019-06" db="EMBL/GenBank/DDBJ databases">
        <authorList>
            <person name="Zheng W."/>
        </authorList>
    </citation>
    <scope>NUCLEOTIDE SEQUENCE</scope>
    <source>
        <strain evidence="3">QDHG01</strain>
    </source>
</reference>
<dbReference type="Proteomes" id="UP000785679">
    <property type="component" value="Unassembled WGS sequence"/>
</dbReference>
<evidence type="ECO:0008006" key="5">
    <source>
        <dbReference type="Google" id="ProtNLM"/>
    </source>
</evidence>
<feature type="region of interest" description="Disordered" evidence="1">
    <location>
        <begin position="514"/>
        <end position="539"/>
    </location>
</feature>
<comment type="caution">
    <text evidence="3">The sequence shown here is derived from an EMBL/GenBank/DDBJ whole genome shotgun (WGS) entry which is preliminary data.</text>
</comment>
<accession>A0A8J8NQS0</accession>
<feature type="region of interest" description="Disordered" evidence="1">
    <location>
        <begin position="358"/>
        <end position="378"/>
    </location>
</feature>
<dbReference type="AlphaFoldDB" id="A0A8J8NQS0"/>
<organism evidence="3 4">
    <name type="scientific">Halteria grandinella</name>
    <dbReference type="NCBI Taxonomy" id="5974"/>
    <lineage>
        <taxon>Eukaryota</taxon>
        <taxon>Sar</taxon>
        <taxon>Alveolata</taxon>
        <taxon>Ciliophora</taxon>
        <taxon>Intramacronucleata</taxon>
        <taxon>Spirotrichea</taxon>
        <taxon>Stichotrichia</taxon>
        <taxon>Sporadotrichida</taxon>
        <taxon>Halteriidae</taxon>
        <taxon>Halteria</taxon>
    </lineage>
</organism>
<evidence type="ECO:0000256" key="1">
    <source>
        <dbReference type="SAM" id="MobiDB-lite"/>
    </source>
</evidence>
<evidence type="ECO:0000313" key="4">
    <source>
        <dbReference type="Proteomes" id="UP000785679"/>
    </source>
</evidence>
<sequence length="539" mass="61369">MKNPLIRAFDYTAGELAQSNTTVIEPYQSIFDTTVFKVVSIIETAGILAIYVAVMVHVLYHVGLKLDKSAYITIVLFLASEICALIFYSINAAGNPLGGIPDTITQSVLYCVLFYYAYQMQIVRIKLESETPEKYQQRRKQAYWFWVSFYIALAIFTFLEIDENITLIHQEFRQQAWLKVVIIMARITCLYLECSLAYLQWSLYLYFIRLKSTKRNEAVLQTGQDFSSKKTQKLTTCWIITVLTINTIDLIAYTIIQFLIALAAFKGDNNRIYEIWCFVCIFWVDILCLTNGLCFLMVFKQMAQHSVRAKGVRKYYSAETAQGFGNNEDLKVEASAERWKRKNYGTASIKKLLENGSQSGAGSSINKTEEEEEEDSIDAVTDYHKGSIKSQFPGGSDSNSSNSGQRRVIERQMPNQQLDQWLTTEDNTTSRATSFITGDENQFQAFMIHQFVQHKYADAFNQFSNFKFHQPIGVGQPGLNVSNPNSFIGGSVKKMPITVVKENHEKAKESLDELTDSLVENPKVKRTNTAQSASFQEIE</sequence>
<feature type="transmembrane region" description="Helical" evidence="2">
    <location>
        <begin position="35"/>
        <end position="59"/>
    </location>
</feature>
<proteinExistence type="predicted"/>
<feature type="region of interest" description="Disordered" evidence="1">
    <location>
        <begin position="387"/>
        <end position="406"/>
    </location>
</feature>
<name>A0A8J8NQS0_HALGN</name>
<feature type="transmembrane region" description="Helical" evidence="2">
    <location>
        <begin position="143"/>
        <end position="161"/>
    </location>
</feature>
<keyword evidence="2" id="KW-0472">Membrane</keyword>
<evidence type="ECO:0000256" key="2">
    <source>
        <dbReference type="SAM" id="Phobius"/>
    </source>
</evidence>
<feature type="transmembrane region" description="Helical" evidence="2">
    <location>
        <begin position="71"/>
        <end position="90"/>
    </location>
</feature>
<feature type="transmembrane region" description="Helical" evidence="2">
    <location>
        <begin position="237"/>
        <end position="260"/>
    </location>
</feature>